<evidence type="ECO:0000313" key="4">
    <source>
        <dbReference type="EMBL" id="ORA79295.1"/>
    </source>
</evidence>
<dbReference type="Pfam" id="PF00823">
    <property type="entry name" value="PPE"/>
    <property type="match status" value="1"/>
</dbReference>
<gene>
    <name evidence="4" type="ORF">BST29_19605</name>
</gene>
<comment type="caution">
    <text evidence="4">The sequence shown here is derived from an EMBL/GenBank/DDBJ whole genome shotgun (WGS) entry which is preliminary data.</text>
</comment>
<dbReference type="InterPro" id="IPR038332">
    <property type="entry name" value="PPE_sf"/>
</dbReference>
<evidence type="ECO:0000259" key="2">
    <source>
        <dbReference type="Pfam" id="PF00823"/>
    </source>
</evidence>
<dbReference type="Pfam" id="PF12484">
    <property type="entry name" value="PPE-SVP"/>
    <property type="match status" value="1"/>
</dbReference>
<protein>
    <recommendedName>
        <fullName evidence="6">PPE family protein</fullName>
    </recommendedName>
</protein>
<dbReference type="SUPFAM" id="SSF140459">
    <property type="entry name" value="PE/PPE dimer-like"/>
    <property type="match status" value="1"/>
</dbReference>
<evidence type="ECO:0000259" key="3">
    <source>
        <dbReference type="Pfam" id="PF12484"/>
    </source>
</evidence>
<evidence type="ECO:0008006" key="6">
    <source>
        <dbReference type="Google" id="ProtNLM"/>
    </source>
</evidence>
<dbReference type="PANTHER" id="PTHR46766">
    <property type="entry name" value="GLUTAMINE-RICH PROTEIN 2"/>
    <property type="match status" value="1"/>
</dbReference>
<feature type="domain" description="PPE family C-terminal" evidence="3">
    <location>
        <begin position="266"/>
        <end position="338"/>
    </location>
</feature>
<feature type="domain" description="PPE" evidence="2">
    <location>
        <begin position="2"/>
        <end position="165"/>
    </location>
</feature>
<evidence type="ECO:0000313" key="5">
    <source>
        <dbReference type="Proteomes" id="UP000243140"/>
    </source>
</evidence>
<keyword evidence="5" id="KW-1185">Reference proteome</keyword>
<dbReference type="EMBL" id="MVHV01000023">
    <property type="protein sequence ID" value="ORA79295.1"/>
    <property type="molecule type" value="Genomic_DNA"/>
</dbReference>
<dbReference type="Proteomes" id="UP000243140">
    <property type="component" value="Unassembled WGS sequence"/>
</dbReference>
<name>A0ABX3SML6_MYCMA</name>
<dbReference type="InterPro" id="IPR000030">
    <property type="entry name" value="PPE_dom"/>
</dbReference>
<dbReference type="PANTHER" id="PTHR46766:SF1">
    <property type="entry name" value="GLUTAMINE-RICH PROTEIN 2"/>
    <property type="match status" value="1"/>
</dbReference>
<comment type="similarity">
    <text evidence="1">Belongs to the mycobacterial PPE family.</text>
</comment>
<dbReference type="RefSeq" id="WP_083011619.1">
    <property type="nucleotide sequence ID" value="NZ_CP060015.1"/>
</dbReference>
<sequence length="364" mass="35057">MDFGALPPEVNSARMYSGPGPGSLLAAAGAWDVIADELYAAAGSCSAVVSALTGQAWLGAGSASMAAAAAPYLSWMNVTAAQAQYTAAQARAAALAFETALAATVPPPVIAANRVVLASLIATNVMGINIPAIAATEAHYGEMWAQDAAAMYGYAAASAAASTLTPFTSPAEITNPAGLNSVVSPELQQLAQPLESVSSPVSDYASAISSSISVMSSLSSVVEPLGTSGTLASTPVGADVESLVSALGSAALRPGPFLAGPGSAISAELGKAASVGSLSVPQSWAAAAIAPSPLAAPADAGGIPVVHAGGTGGALGGLPVASPAARAGSGGGSPQGAQSTPGTRYLSTAFFVPRLGVAEPVAGG</sequence>
<proteinExistence type="inferred from homology"/>
<evidence type="ECO:0000256" key="1">
    <source>
        <dbReference type="ARBA" id="ARBA00010652"/>
    </source>
</evidence>
<organism evidence="4 5">
    <name type="scientific">Mycobacterium malmoense</name>
    <dbReference type="NCBI Taxonomy" id="1780"/>
    <lineage>
        <taxon>Bacteria</taxon>
        <taxon>Bacillati</taxon>
        <taxon>Actinomycetota</taxon>
        <taxon>Actinomycetes</taxon>
        <taxon>Mycobacteriales</taxon>
        <taxon>Mycobacteriaceae</taxon>
        <taxon>Mycobacterium</taxon>
    </lineage>
</organism>
<reference evidence="4 5" key="1">
    <citation type="submission" date="2017-02" db="EMBL/GenBank/DDBJ databases">
        <title>The new phylogeny of genus Mycobacterium.</title>
        <authorList>
            <person name="Tortoli E."/>
            <person name="Trovato A."/>
            <person name="Cirillo D.M."/>
        </authorList>
    </citation>
    <scope>NUCLEOTIDE SEQUENCE [LARGE SCALE GENOMIC DNA]</scope>
    <source>
        <strain evidence="4 5">IP1130001</strain>
    </source>
</reference>
<dbReference type="Gene3D" id="1.20.1260.20">
    <property type="entry name" value="PPE superfamily"/>
    <property type="match status" value="1"/>
</dbReference>
<dbReference type="InterPro" id="IPR022171">
    <property type="entry name" value="PPE_C"/>
</dbReference>
<accession>A0ABX3SML6</accession>